<keyword evidence="1" id="KW-0378">Hydrolase</keyword>
<dbReference type="RefSeq" id="WP_014932517.1">
    <property type="nucleotide sequence ID" value="NC_018604.1"/>
</dbReference>
<dbReference type="Gene3D" id="3.40.91.50">
    <property type="match status" value="1"/>
</dbReference>
<keyword evidence="1" id="KW-0540">Nuclease</keyword>
<proteinExistence type="predicted"/>
<name>K0JGU1_BRAPL</name>
<dbReference type="AlphaFoldDB" id="K0JGU1"/>
<evidence type="ECO:0000313" key="2">
    <source>
        <dbReference type="Proteomes" id="UP000003759"/>
    </source>
</evidence>
<dbReference type="KEGG" id="bpw:WESB_0612"/>
<dbReference type="GO" id="GO:0004519">
    <property type="term" value="F:endonuclease activity"/>
    <property type="evidence" value="ECO:0007669"/>
    <property type="project" value="UniProtKB-KW"/>
</dbReference>
<dbReference type="OrthoDB" id="5314016at2"/>
<evidence type="ECO:0000313" key="1">
    <source>
        <dbReference type="EMBL" id="CCG56082.1"/>
    </source>
</evidence>
<organism evidence="1 2">
    <name type="scientific">Brachyspira pilosicoli WesB</name>
    <dbReference type="NCBI Taxonomy" id="1161918"/>
    <lineage>
        <taxon>Bacteria</taxon>
        <taxon>Pseudomonadati</taxon>
        <taxon>Spirochaetota</taxon>
        <taxon>Spirochaetia</taxon>
        <taxon>Brachyspirales</taxon>
        <taxon>Brachyspiraceae</taxon>
        <taxon>Brachyspira</taxon>
    </lineage>
</organism>
<gene>
    <name evidence="1" type="ORF">WESB_0612</name>
</gene>
<keyword evidence="1" id="KW-0255">Endonuclease</keyword>
<protein>
    <submittedName>
        <fullName evidence="1">AlwI restriction endonuclease superfamily protein</fullName>
    </submittedName>
</protein>
<dbReference type="EMBL" id="HE793032">
    <property type="protein sequence ID" value="CCG56082.1"/>
    <property type="molecule type" value="Genomic_DNA"/>
</dbReference>
<dbReference type="InterPro" id="IPR018573">
    <property type="entry name" value="Restrct_endonuc_II_AlwI"/>
</dbReference>
<dbReference type="HOGENOM" id="CLU_2154861_0_0_12"/>
<dbReference type="Proteomes" id="UP000003759">
    <property type="component" value="Chromosome"/>
</dbReference>
<reference evidence="1 2" key="1">
    <citation type="journal article" date="2012" name="BMC Genomics">
        <title>Comparative genomics of Brachyspira pilosicoli strains: genome rearrangements, reductions and correlation of genetic compliment with phenotypic diversity.</title>
        <authorList>
            <person name="Mappley L.J."/>
            <person name="Black M.L."/>
            <person name="Abuoun M."/>
            <person name="Darby A.C."/>
            <person name="Woodward M.J."/>
            <person name="Parkhill J."/>
            <person name="Turner A.K."/>
            <person name="Bellgard M.I."/>
            <person name="La T."/>
            <person name="Phillips N.D."/>
            <person name="La Ragione R.M."/>
            <person name="Hampson D.J."/>
        </authorList>
    </citation>
    <scope>NUCLEOTIDE SEQUENCE [LARGE SCALE GENOMIC DNA]</scope>
    <source>
        <strain evidence="1">WesB</strain>
    </source>
</reference>
<dbReference type="PATRIC" id="fig|1161918.5.peg.2486"/>
<accession>K0JGU1</accession>
<dbReference type="Pfam" id="PF09491">
    <property type="entry name" value="RE_AlwI"/>
    <property type="match status" value="1"/>
</dbReference>
<sequence>MIEATLSKDKSQRKMEIEPVSRHLGEYILSNGNNNTYALFVSNSLYINVISDFINKRTMKYYSSNSENYIDGLNIVCLETLEIKTILEKSINYKELYLIFQSALNSNTDEKNWYKKEIKEKIENLKTYN</sequence>